<keyword evidence="11" id="KW-1185">Reference proteome</keyword>
<organism evidence="10 11">
    <name type="scientific">Saponaria officinalis</name>
    <name type="common">Common soapwort</name>
    <name type="synonym">Lychnis saponaria</name>
    <dbReference type="NCBI Taxonomy" id="3572"/>
    <lineage>
        <taxon>Eukaryota</taxon>
        <taxon>Viridiplantae</taxon>
        <taxon>Streptophyta</taxon>
        <taxon>Embryophyta</taxon>
        <taxon>Tracheophyta</taxon>
        <taxon>Spermatophyta</taxon>
        <taxon>Magnoliopsida</taxon>
        <taxon>eudicotyledons</taxon>
        <taxon>Gunneridae</taxon>
        <taxon>Pentapetalae</taxon>
        <taxon>Caryophyllales</taxon>
        <taxon>Caryophyllaceae</taxon>
        <taxon>Caryophylleae</taxon>
        <taxon>Saponaria</taxon>
    </lineage>
</organism>
<protein>
    <recommendedName>
        <fullName evidence="12">Trichome birefringence-like N-terminal domain-containing protein</fullName>
    </recommendedName>
</protein>
<feature type="signal peptide" evidence="7">
    <location>
        <begin position="1"/>
        <end position="27"/>
    </location>
</feature>
<dbReference type="InterPro" id="IPR026057">
    <property type="entry name" value="TBL_C"/>
</dbReference>
<evidence type="ECO:0000313" key="10">
    <source>
        <dbReference type="EMBL" id="KAK9682495.1"/>
    </source>
</evidence>
<dbReference type="Pfam" id="PF14416">
    <property type="entry name" value="PMR5N"/>
    <property type="match status" value="1"/>
</dbReference>
<dbReference type="InterPro" id="IPR029962">
    <property type="entry name" value="TBL"/>
</dbReference>
<dbReference type="InterPro" id="IPR025846">
    <property type="entry name" value="TBL_N"/>
</dbReference>
<accession>A0AAW1I1K8</accession>
<comment type="similarity">
    <text evidence="2">Belongs to the PC-esterase family. TBL subfamily.</text>
</comment>
<evidence type="ECO:0000256" key="3">
    <source>
        <dbReference type="ARBA" id="ARBA00022692"/>
    </source>
</evidence>
<evidence type="ECO:0000313" key="11">
    <source>
        <dbReference type="Proteomes" id="UP001443914"/>
    </source>
</evidence>
<keyword evidence="7" id="KW-0732">Signal</keyword>
<dbReference type="EMBL" id="JBDFQZ010000010">
    <property type="protein sequence ID" value="KAK9682495.1"/>
    <property type="molecule type" value="Genomic_DNA"/>
</dbReference>
<dbReference type="AlphaFoldDB" id="A0AAW1I1K8"/>
<feature type="domain" description="Trichome birefringence-like N-terminal" evidence="9">
    <location>
        <begin position="54"/>
        <end position="107"/>
    </location>
</feature>
<evidence type="ECO:0000256" key="5">
    <source>
        <dbReference type="ARBA" id="ARBA00022989"/>
    </source>
</evidence>
<feature type="chain" id="PRO_5043822335" description="Trichome birefringence-like N-terminal domain-containing protein" evidence="7">
    <location>
        <begin position="28"/>
        <end position="295"/>
    </location>
</feature>
<proteinExistence type="inferred from homology"/>
<comment type="caution">
    <text evidence="10">The sequence shown here is derived from an EMBL/GenBank/DDBJ whole genome shotgun (WGS) entry which is preliminary data.</text>
</comment>
<evidence type="ECO:0000256" key="1">
    <source>
        <dbReference type="ARBA" id="ARBA00004167"/>
    </source>
</evidence>
<evidence type="ECO:0000259" key="8">
    <source>
        <dbReference type="Pfam" id="PF13839"/>
    </source>
</evidence>
<evidence type="ECO:0000256" key="4">
    <source>
        <dbReference type="ARBA" id="ARBA00022968"/>
    </source>
</evidence>
<comment type="subcellular location">
    <subcellularLocation>
        <location evidence="1">Membrane</location>
        <topology evidence="1">Single-pass membrane protein</topology>
    </subcellularLocation>
</comment>
<reference evidence="10" key="1">
    <citation type="submission" date="2024-03" db="EMBL/GenBank/DDBJ databases">
        <title>WGS assembly of Saponaria officinalis var. Norfolk2.</title>
        <authorList>
            <person name="Jenkins J."/>
            <person name="Shu S."/>
            <person name="Grimwood J."/>
            <person name="Barry K."/>
            <person name="Goodstein D."/>
            <person name="Schmutz J."/>
            <person name="Leebens-Mack J."/>
            <person name="Osbourn A."/>
        </authorList>
    </citation>
    <scope>NUCLEOTIDE SEQUENCE [LARGE SCALE GENOMIC DNA]</scope>
    <source>
        <strain evidence="10">JIC</strain>
    </source>
</reference>
<evidence type="ECO:0000256" key="7">
    <source>
        <dbReference type="SAM" id="SignalP"/>
    </source>
</evidence>
<name>A0AAW1I1K8_SAPOF</name>
<keyword evidence="3" id="KW-0812">Transmembrane</keyword>
<dbReference type="Pfam" id="PF13839">
    <property type="entry name" value="PC-Esterase"/>
    <property type="match status" value="1"/>
</dbReference>
<gene>
    <name evidence="10" type="ORF">RND81_10G077700</name>
</gene>
<feature type="domain" description="Trichome birefringence-like C-terminal" evidence="8">
    <location>
        <begin position="108"/>
        <end position="288"/>
    </location>
</feature>
<dbReference type="GO" id="GO:0016020">
    <property type="term" value="C:membrane"/>
    <property type="evidence" value="ECO:0007669"/>
    <property type="project" value="UniProtKB-SubCell"/>
</dbReference>
<evidence type="ECO:0008006" key="12">
    <source>
        <dbReference type="Google" id="ProtNLM"/>
    </source>
</evidence>
<sequence>MDTTKHNTFPHIVITLLIFSCFSINEATKVLQHKHHESSHLNYLASTPKQKPLKQCNIFQGHWVWDASYPLYDSSTCPNLRKEFNCLKYGRRDKFYLKYQWQPNECDLPRFDGQDFLMKMKEKKIMYVGDSLSLNIWQSLVCLLHATVPNSNITQQTSKFITSWIFQDYNVSIMLHSSTYLVDIDNDKTMGRILKLNSLKNGNIWKDIDILVFNTWLWWNRAGAKQPWDYIQDGDVILKDMDRMVAFKKGLTTWAKWVDTQIDPIKTKVFFQGTNPSHYKLGGDQNGGANDSKRG</sequence>
<keyword evidence="6" id="KW-0472">Membrane</keyword>
<dbReference type="GO" id="GO:0016413">
    <property type="term" value="F:O-acetyltransferase activity"/>
    <property type="evidence" value="ECO:0007669"/>
    <property type="project" value="InterPro"/>
</dbReference>
<dbReference type="PANTHER" id="PTHR32285">
    <property type="entry name" value="PROTEIN TRICHOME BIREFRINGENCE-LIKE 9-RELATED"/>
    <property type="match status" value="1"/>
</dbReference>
<keyword evidence="5" id="KW-1133">Transmembrane helix</keyword>
<evidence type="ECO:0000259" key="9">
    <source>
        <dbReference type="Pfam" id="PF14416"/>
    </source>
</evidence>
<evidence type="ECO:0000256" key="6">
    <source>
        <dbReference type="ARBA" id="ARBA00023136"/>
    </source>
</evidence>
<dbReference type="PROSITE" id="PS51257">
    <property type="entry name" value="PROKAR_LIPOPROTEIN"/>
    <property type="match status" value="1"/>
</dbReference>
<keyword evidence="4" id="KW-0735">Signal-anchor</keyword>
<dbReference type="Proteomes" id="UP001443914">
    <property type="component" value="Unassembled WGS sequence"/>
</dbReference>
<dbReference type="PANTHER" id="PTHR32285:SF36">
    <property type="entry name" value="PROTEIN TRICHOME BIREFRINGENCE-LIKE 38"/>
    <property type="match status" value="1"/>
</dbReference>
<evidence type="ECO:0000256" key="2">
    <source>
        <dbReference type="ARBA" id="ARBA00007727"/>
    </source>
</evidence>
<dbReference type="GO" id="GO:0005794">
    <property type="term" value="C:Golgi apparatus"/>
    <property type="evidence" value="ECO:0007669"/>
    <property type="project" value="TreeGrafter"/>
</dbReference>